<evidence type="ECO:0000256" key="1">
    <source>
        <dbReference type="SAM" id="SignalP"/>
    </source>
</evidence>
<feature type="chain" id="PRO_5045041518" description="Lipoprotein" evidence="1">
    <location>
        <begin position="19"/>
        <end position="314"/>
    </location>
</feature>
<evidence type="ECO:0008006" key="4">
    <source>
        <dbReference type="Google" id="ProtNLM"/>
    </source>
</evidence>
<dbReference type="PROSITE" id="PS51257">
    <property type="entry name" value="PROKAR_LIPOPROTEIN"/>
    <property type="match status" value="1"/>
</dbReference>
<name>A0ABQ2FQL5_9DEIO</name>
<feature type="signal peptide" evidence="1">
    <location>
        <begin position="1"/>
        <end position="18"/>
    </location>
</feature>
<evidence type="ECO:0000313" key="3">
    <source>
        <dbReference type="Proteomes" id="UP000604341"/>
    </source>
</evidence>
<dbReference type="RefSeq" id="WP_189070731.1">
    <property type="nucleotide sequence ID" value="NZ_BMPE01000023.1"/>
</dbReference>
<dbReference type="Proteomes" id="UP000604341">
    <property type="component" value="Unassembled WGS sequence"/>
</dbReference>
<accession>A0ABQ2FQL5</accession>
<gene>
    <name evidence="2" type="ORF">GCM10010844_39830</name>
</gene>
<sequence length="314" mass="31831">MKRIVPLLLGTLLLGACARPSLPSPGLAPVGHPFTLTFTGLGTPDFAVKLSSAVAKQALSDQQGTVVPVRVLGRGSVDIIPSGQARTAGFRYVYSVVSVTSSAALNNVSFLGVRTTGSLPSATHDTAISALIRAPGAPAYTAAEADTLALNTQPAQASTVNPTTGTLQVLPNTDDTVQYLPEGDLYTPAGMLGLLPYGFTVLNSSTAGRTLATGTEANRMVIGMKIPLQASSQDDPYAFSFTAIPVSDSQTRVTQSLEGLLSDNGASVQARATAIGGTITVLSGSPLTGDLALPSVRTAGGTGAATRAIVAPVP</sequence>
<dbReference type="EMBL" id="BMPE01000023">
    <property type="protein sequence ID" value="GGL16960.1"/>
    <property type="molecule type" value="Genomic_DNA"/>
</dbReference>
<proteinExistence type="predicted"/>
<organism evidence="2 3">
    <name type="scientific">Deinococcus radiotolerans</name>
    <dbReference type="NCBI Taxonomy" id="1309407"/>
    <lineage>
        <taxon>Bacteria</taxon>
        <taxon>Thermotogati</taxon>
        <taxon>Deinococcota</taxon>
        <taxon>Deinococci</taxon>
        <taxon>Deinococcales</taxon>
        <taxon>Deinococcaceae</taxon>
        <taxon>Deinococcus</taxon>
    </lineage>
</organism>
<comment type="caution">
    <text evidence="2">The sequence shown here is derived from an EMBL/GenBank/DDBJ whole genome shotgun (WGS) entry which is preliminary data.</text>
</comment>
<reference evidence="3" key="1">
    <citation type="journal article" date="2019" name="Int. J. Syst. Evol. Microbiol.">
        <title>The Global Catalogue of Microorganisms (GCM) 10K type strain sequencing project: providing services to taxonomists for standard genome sequencing and annotation.</title>
        <authorList>
            <consortium name="The Broad Institute Genomics Platform"/>
            <consortium name="The Broad Institute Genome Sequencing Center for Infectious Disease"/>
            <person name="Wu L."/>
            <person name="Ma J."/>
        </authorList>
    </citation>
    <scope>NUCLEOTIDE SEQUENCE [LARGE SCALE GENOMIC DNA]</scope>
    <source>
        <strain evidence="3">JCM 19173</strain>
    </source>
</reference>
<protein>
    <recommendedName>
        <fullName evidence="4">Lipoprotein</fullName>
    </recommendedName>
</protein>
<keyword evidence="3" id="KW-1185">Reference proteome</keyword>
<evidence type="ECO:0000313" key="2">
    <source>
        <dbReference type="EMBL" id="GGL16960.1"/>
    </source>
</evidence>
<keyword evidence="1" id="KW-0732">Signal</keyword>